<keyword evidence="5" id="KW-1133">Transmembrane helix</keyword>
<dbReference type="Pfam" id="PF00877">
    <property type="entry name" value="NLPC_P60"/>
    <property type="match status" value="1"/>
</dbReference>
<keyword evidence="2" id="KW-0645">Protease</keyword>
<dbReference type="Pfam" id="PF01464">
    <property type="entry name" value="SLT"/>
    <property type="match status" value="1"/>
</dbReference>
<evidence type="ECO:0000256" key="1">
    <source>
        <dbReference type="ARBA" id="ARBA00007074"/>
    </source>
</evidence>
<dbReference type="InterPro" id="IPR008258">
    <property type="entry name" value="Transglycosylase_SLT_dom_1"/>
</dbReference>
<evidence type="ECO:0000256" key="4">
    <source>
        <dbReference type="ARBA" id="ARBA00022807"/>
    </source>
</evidence>
<organism evidence="7 8">
    <name type="scientific">Nitrolancea hollandica Lb</name>
    <dbReference type="NCBI Taxonomy" id="1129897"/>
    <lineage>
        <taxon>Bacteria</taxon>
        <taxon>Pseudomonadati</taxon>
        <taxon>Thermomicrobiota</taxon>
        <taxon>Thermomicrobia</taxon>
        <taxon>Sphaerobacterales</taxon>
        <taxon>Sphaerobacterineae</taxon>
        <taxon>Sphaerobacteraceae</taxon>
        <taxon>Nitrolancea</taxon>
    </lineage>
</organism>
<feature type="transmembrane region" description="Helical" evidence="5">
    <location>
        <begin position="20"/>
        <end position="43"/>
    </location>
</feature>
<dbReference type="RefSeq" id="WP_008480884.1">
    <property type="nucleotide sequence ID" value="NZ_CAGS01000507.1"/>
</dbReference>
<dbReference type="InterPro" id="IPR023346">
    <property type="entry name" value="Lysozyme-like_dom_sf"/>
</dbReference>
<dbReference type="EMBL" id="CAGS01000507">
    <property type="protein sequence ID" value="CCF85742.1"/>
    <property type="molecule type" value="Genomic_DNA"/>
</dbReference>
<accession>I4EM29</accession>
<dbReference type="GO" id="GO:0006508">
    <property type="term" value="P:proteolysis"/>
    <property type="evidence" value="ECO:0007669"/>
    <property type="project" value="UniProtKB-KW"/>
</dbReference>
<keyword evidence="5" id="KW-0812">Transmembrane</keyword>
<keyword evidence="4" id="KW-0788">Thiol protease</keyword>
<dbReference type="AlphaFoldDB" id="I4EM29"/>
<dbReference type="PANTHER" id="PTHR47053:SF1">
    <property type="entry name" value="MUREIN DD-ENDOPEPTIDASE MEPH-RELATED"/>
    <property type="match status" value="1"/>
</dbReference>
<dbReference type="PROSITE" id="PS51935">
    <property type="entry name" value="NLPC_P60"/>
    <property type="match status" value="1"/>
</dbReference>
<dbReference type="PANTHER" id="PTHR47053">
    <property type="entry name" value="MUREIN DD-ENDOPEPTIDASE MEPH-RELATED"/>
    <property type="match status" value="1"/>
</dbReference>
<dbReference type="SUPFAM" id="SSF54001">
    <property type="entry name" value="Cysteine proteinases"/>
    <property type="match status" value="1"/>
</dbReference>
<evidence type="ECO:0000259" key="6">
    <source>
        <dbReference type="PROSITE" id="PS51935"/>
    </source>
</evidence>
<name>I4EM29_9BACT</name>
<gene>
    <name evidence="7" type="ORF">NITHO_5550005</name>
</gene>
<dbReference type="InterPro" id="IPR000064">
    <property type="entry name" value="NLP_P60_dom"/>
</dbReference>
<evidence type="ECO:0000256" key="2">
    <source>
        <dbReference type="ARBA" id="ARBA00022670"/>
    </source>
</evidence>
<dbReference type="MEROPS" id="C40.007"/>
<evidence type="ECO:0000313" key="7">
    <source>
        <dbReference type="EMBL" id="CCF85742.1"/>
    </source>
</evidence>
<comment type="similarity">
    <text evidence="1">Belongs to the peptidase C40 family.</text>
</comment>
<keyword evidence="5" id="KW-0472">Membrane</keyword>
<dbReference type="CDD" id="cd13399">
    <property type="entry name" value="Slt35-like"/>
    <property type="match status" value="1"/>
</dbReference>
<evidence type="ECO:0000256" key="5">
    <source>
        <dbReference type="SAM" id="Phobius"/>
    </source>
</evidence>
<keyword evidence="8" id="KW-1185">Reference proteome</keyword>
<reference evidence="7 8" key="1">
    <citation type="journal article" date="2012" name="ISME J.">
        <title>Nitrification expanded: discovery, physiology and genomics of a nitrite-oxidizing bacterium from the phylum Chloroflexi.</title>
        <authorList>
            <person name="Sorokin D.Y."/>
            <person name="Lucker S."/>
            <person name="Vejmelkova D."/>
            <person name="Kostrikina N.A."/>
            <person name="Kleerebezem R."/>
            <person name="Rijpstra W.I."/>
            <person name="Damste J.S."/>
            <person name="Le Paslier D."/>
            <person name="Muyzer G."/>
            <person name="Wagner M."/>
            <person name="van Loosdrecht M.C."/>
            <person name="Daims H."/>
        </authorList>
    </citation>
    <scope>NUCLEOTIDE SEQUENCE [LARGE SCALE GENOMIC DNA]</scope>
    <source>
        <strain evidence="8">none</strain>
    </source>
</reference>
<evidence type="ECO:0000256" key="3">
    <source>
        <dbReference type="ARBA" id="ARBA00022801"/>
    </source>
</evidence>
<dbReference type="InterPro" id="IPR051202">
    <property type="entry name" value="Peptidase_C40"/>
</dbReference>
<feature type="domain" description="NlpC/P60" evidence="6">
    <location>
        <begin position="176"/>
        <end position="302"/>
    </location>
</feature>
<keyword evidence="3" id="KW-0378">Hydrolase</keyword>
<dbReference type="GO" id="GO:0008234">
    <property type="term" value="F:cysteine-type peptidase activity"/>
    <property type="evidence" value="ECO:0007669"/>
    <property type="project" value="UniProtKB-KW"/>
</dbReference>
<dbReference type="Gene3D" id="1.10.530.10">
    <property type="match status" value="1"/>
</dbReference>
<dbReference type="Gene3D" id="3.90.1720.10">
    <property type="entry name" value="endopeptidase domain like (from Nostoc punctiforme)"/>
    <property type="match status" value="1"/>
</dbReference>
<dbReference type="Proteomes" id="UP000004221">
    <property type="component" value="Unassembled WGS sequence"/>
</dbReference>
<dbReference type="SUPFAM" id="SSF53955">
    <property type="entry name" value="Lysozyme-like"/>
    <property type="match status" value="1"/>
</dbReference>
<comment type="caution">
    <text evidence="7">The sequence shown here is derived from an EMBL/GenBank/DDBJ whole genome shotgun (WGS) entry which is preliminary data.</text>
</comment>
<protein>
    <submittedName>
        <fullName evidence="7">NLP/P60 protein</fullName>
    </submittedName>
</protein>
<dbReference type="OrthoDB" id="9808890at2"/>
<sequence length="303" mass="32138">MQPSLLSLVFSGLGHDALKVAGCLALAVLLALAFAISSLAALFGTAAPSSIITPAGFQEIPADQLPIMQRAAAFCGLPWPVLAAVAKVESDFGRNMATSSAGAIGYGQFLPATWAAFGNGGDPYDYHDALPAMARYLCANGGRHDLRRALFAYNYAGWYVDQVLALADRYGSSLPGVPHVQVVQLAASQIGKPYVWGGASPEISFDCSGLVQWAYLRIGVSLPRTAQQQFDATARLTPEQLQPGDLVFFAHTYPSVEPITHVGVYLGNGRMINAPTTGDVIREMPVFTGYWGAHYAGAGRVRS</sequence>
<evidence type="ECO:0000313" key="8">
    <source>
        <dbReference type="Proteomes" id="UP000004221"/>
    </source>
</evidence>
<proteinExistence type="inferred from homology"/>
<dbReference type="InterPro" id="IPR038765">
    <property type="entry name" value="Papain-like_cys_pep_sf"/>
</dbReference>